<dbReference type="AlphaFoldDB" id="S3CTI1"/>
<keyword evidence="2" id="KW-1185">Reference proteome</keyword>
<organism evidence="1 2">
    <name type="scientific">Glarea lozoyensis (strain ATCC 20868 / MF5171)</name>
    <dbReference type="NCBI Taxonomy" id="1116229"/>
    <lineage>
        <taxon>Eukaryota</taxon>
        <taxon>Fungi</taxon>
        <taxon>Dikarya</taxon>
        <taxon>Ascomycota</taxon>
        <taxon>Pezizomycotina</taxon>
        <taxon>Leotiomycetes</taxon>
        <taxon>Helotiales</taxon>
        <taxon>Helotiaceae</taxon>
        <taxon>Glarea</taxon>
    </lineage>
</organism>
<reference evidence="1 2" key="1">
    <citation type="journal article" date="2013" name="BMC Genomics">
        <title>Genomics-driven discovery of the pneumocandin biosynthetic gene cluster in the fungus Glarea lozoyensis.</title>
        <authorList>
            <person name="Chen L."/>
            <person name="Yue Q."/>
            <person name="Zhang X."/>
            <person name="Xiang M."/>
            <person name="Wang C."/>
            <person name="Li S."/>
            <person name="Che Y."/>
            <person name="Ortiz-Lopez F.J."/>
            <person name="Bills G.F."/>
            <person name="Liu X."/>
            <person name="An Z."/>
        </authorList>
    </citation>
    <scope>NUCLEOTIDE SEQUENCE [LARGE SCALE GENOMIC DNA]</scope>
    <source>
        <strain evidence="2">ATCC 20868 / MF5171</strain>
    </source>
</reference>
<dbReference type="EMBL" id="KE145368">
    <property type="protein sequence ID" value="EPE28329.1"/>
    <property type="molecule type" value="Genomic_DNA"/>
</dbReference>
<dbReference type="Proteomes" id="UP000016922">
    <property type="component" value="Unassembled WGS sequence"/>
</dbReference>
<accession>S3CTI1</accession>
<protein>
    <submittedName>
        <fullName evidence="1">Uncharacterized protein</fullName>
    </submittedName>
</protein>
<proteinExistence type="predicted"/>
<evidence type="ECO:0000313" key="2">
    <source>
        <dbReference type="Proteomes" id="UP000016922"/>
    </source>
</evidence>
<dbReference type="RefSeq" id="XP_008084237.1">
    <property type="nucleotide sequence ID" value="XM_008086046.1"/>
</dbReference>
<sequence length="123" mass="13860">MSNNTSQSPQRPNSPSACLDITDVINYQLASATKVVDKSGKLFEDWTAENDWMKDIAYEMLQAELEHAHAMLKSQVQAFLEMGGKVDEKITVVCGRLAASRDLYELQKIRMGMKTSLERMENS</sequence>
<dbReference type="KEGG" id="glz:GLAREA_09449"/>
<evidence type="ECO:0000313" key="1">
    <source>
        <dbReference type="EMBL" id="EPE28329.1"/>
    </source>
</evidence>
<name>S3CTI1_GLAL2</name>
<dbReference type="GeneID" id="19468497"/>
<dbReference type="HOGENOM" id="CLU_2015505_0_0_1"/>
<gene>
    <name evidence="1" type="ORF">GLAREA_09449</name>
</gene>